<evidence type="ECO:0000313" key="1">
    <source>
        <dbReference type="EMBL" id="EFH53732.1"/>
    </source>
</evidence>
<reference evidence="2" key="1">
    <citation type="journal article" date="2011" name="Nat. Genet.">
        <title>The Arabidopsis lyrata genome sequence and the basis of rapid genome size change.</title>
        <authorList>
            <person name="Hu T.T."/>
            <person name="Pattyn P."/>
            <person name="Bakker E.G."/>
            <person name="Cao J."/>
            <person name="Cheng J.-F."/>
            <person name="Clark R.M."/>
            <person name="Fahlgren N."/>
            <person name="Fawcett J.A."/>
            <person name="Grimwood J."/>
            <person name="Gundlach H."/>
            <person name="Haberer G."/>
            <person name="Hollister J.D."/>
            <person name="Ossowski S."/>
            <person name="Ottilar R.P."/>
            <person name="Salamov A.A."/>
            <person name="Schneeberger K."/>
            <person name="Spannagl M."/>
            <person name="Wang X."/>
            <person name="Yang L."/>
            <person name="Nasrallah M.E."/>
            <person name="Bergelson J."/>
            <person name="Carrington J.C."/>
            <person name="Gaut B.S."/>
            <person name="Schmutz J."/>
            <person name="Mayer K.F.X."/>
            <person name="Van de Peer Y."/>
            <person name="Grigoriev I.V."/>
            <person name="Nordborg M."/>
            <person name="Weigel D."/>
            <person name="Guo Y.-L."/>
        </authorList>
    </citation>
    <scope>NUCLEOTIDE SEQUENCE [LARGE SCALE GENOMIC DNA]</scope>
    <source>
        <strain evidence="2">cv. MN47</strain>
    </source>
</reference>
<dbReference type="Gramene" id="fgenesh2_kg.5__998__AT2G13272.1">
    <property type="protein sequence ID" value="fgenesh2_kg.5__998__AT2G13272.1"/>
    <property type="gene ID" value="fgenesh2_kg.5__998__AT2G13272.1"/>
</dbReference>
<name>D7LMY5_ARALL</name>
<proteinExistence type="predicted"/>
<dbReference type="Proteomes" id="UP000008694">
    <property type="component" value="Unassembled WGS sequence"/>
</dbReference>
<dbReference type="HOGENOM" id="CLU_2515732_0_0_1"/>
<dbReference type="AlphaFoldDB" id="D7LMY5"/>
<evidence type="ECO:0000313" key="2">
    <source>
        <dbReference type="Proteomes" id="UP000008694"/>
    </source>
</evidence>
<protein>
    <submittedName>
        <fullName evidence="1">Predicted protein</fullName>
    </submittedName>
</protein>
<organism evidence="2">
    <name type="scientific">Arabidopsis lyrata subsp. lyrata</name>
    <name type="common">Lyre-leaved rock-cress</name>
    <dbReference type="NCBI Taxonomy" id="81972"/>
    <lineage>
        <taxon>Eukaryota</taxon>
        <taxon>Viridiplantae</taxon>
        <taxon>Streptophyta</taxon>
        <taxon>Embryophyta</taxon>
        <taxon>Tracheophyta</taxon>
        <taxon>Spermatophyta</taxon>
        <taxon>Magnoliopsida</taxon>
        <taxon>eudicotyledons</taxon>
        <taxon>Gunneridae</taxon>
        <taxon>Pentapetalae</taxon>
        <taxon>rosids</taxon>
        <taxon>malvids</taxon>
        <taxon>Brassicales</taxon>
        <taxon>Brassicaceae</taxon>
        <taxon>Camelineae</taxon>
        <taxon>Arabidopsis</taxon>
    </lineage>
</organism>
<keyword evidence="2" id="KW-1185">Reference proteome</keyword>
<feature type="non-terminal residue" evidence="1">
    <location>
        <position position="85"/>
    </location>
</feature>
<dbReference type="EMBL" id="GL348717">
    <property type="protein sequence ID" value="EFH53732.1"/>
    <property type="molecule type" value="Genomic_DNA"/>
</dbReference>
<accession>D7LMY5</accession>
<gene>
    <name evidence="1" type="ORF">ARALYDRAFT_485006</name>
</gene>
<sequence length="85" mass="10070">MKILNDMWGEAERHSSLLKAKKIRRPHLKMVDDWSILEPSRVLKMLESSWILEMLKPNRVLENIKPSWVMIFGLEPSRVLMILES</sequence>